<protein>
    <submittedName>
        <fullName evidence="1">Uncharacterized protein</fullName>
    </submittedName>
</protein>
<proteinExistence type="predicted"/>
<name>A0A671ENF9_RHIFE</name>
<organism evidence="1 2">
    <name type="scientific">Rhinolophus ferrumequinum</name>
    <name type="common">Greater horseshoe bat</name>
    <dbReference type="NCBI Taxonomy" id="59479"/>
    <lineage>
        <taxon>Eukaryota</taxon>
        <taxon>Metazoa</taxon>
        <taxon>Chordata</taxon>
        <taxon>Craniata</taxon>
        <taxon>Vertebrata</taxon>
        <taxon>Euteleostomi</taxon>
        <taxon>Mammalia</taxon>
        <taxon>Eutheria</taxon>
        <taxon>Laurasiatheria</taxon>
        <taxon>Chiroptera</taxon>
        <taxon>Yinpterochiroptera</taxon>
        <taxon>Rhinolophoidea</taxon>
        <taxon>Rhinolophidae</taxon>
        <taxon>Rhinolophinae</taxon>
        <taxon>Rhinolophus</taxon>
    </lineage>
</organism>
<evidence type="ECO:0000313" key="2">
    <source>
        <dbReference type="Proteomes" id="UP000472240"/>
    </source>
</evidence>
<reference evidence="1 2" key="1">
    <citation type="journal article" date="2015" name="Annu Rev Anim Biosci">
        <title>The Genome 10K Project: a way forward.</title>
        <authorList>
            <person name="Koepfli K.P."/>
            <person name="Paten B."/>
            <person name="O'Brien S.J."/>
            <person name="Koepfli K.P."/>
            <person name="Paten B."/>
            <person name="Antunes A."/>
            <person name="Belov K."/>
            <person name="Bustamante C."/>
            <person name="Castoe T.A."/>
            <person name="Clawson H."/>
            <person name="Crawford A.J."/>
            <person name="Diekhans M."/>
            <person name="Distel D."/>
            <person name="Durbin R."/>
            <person name="Earl D."/>
            <person name="Fujita M.K."/>
            <person name="Gamble T."/>
            <person name="Georges A."/>
            <person name="Gemmell N."/>
            <person name="Gilbert M.T."/>
            <person name="Graves J.M."/>
            <person name="Green R.E."/>
            <person name="Hickey G."/>
            <person name="Jarvis E.D."/>
            <person name="Johnson W."/>
            <person name="Komissarov A."/>
            <person name="Korf I."/>
            <person name="Kuhn R."/>
            <person name="Larkin D.M."/>
            <person name="Lewin H."/>
            <person name="Lopez J.V."/>
            <person name="Ma J."/>
            <person name="Marques-Bonet T."/>
            <person name="Miller W."/>
            <person name="Murphy R."/>
            <person name="Pevzner P."/>
            <person name="Shapiro B."/>
            <person name="Steiner C."/>
            <person name="Tamazian G."/>
            <person name="Venkatesh B."/>
            <person name="Wang J."/>
            <person name="Wayne R."/>
            <person name="Wiley E."/>
            <person name="Yang H."/>
            <person name="Zhang G."/>
            <person name="Haussler D."/>
            <person name="Ryder O."/>
            <person name="O'Brien S.J."/>
        </authorList>
    </citation>
    <scope>NUCLEOTIDE SEQUENCE</scope>
</reference>
<dbReference type="Ensembl" id="ENSRFET00010013096.1">
    <property type="protein sequence ID" value="ENSRFEP00010011972.1"/>
    <property type="gene ID" value="ENSRFEG00010008123.1"/>
</dbReference>
<keyword evidence="2" id="KW-1185">Reference proteome</keyword>
<evidence type="ECO:0000313" key="1">
    <source>
        <dbReference type="Ensembl" id="ENSRFEP00010011972.1"/>
    </source>
</evidence>
<reference evidence="1" key="5">
    <citation type="submission" date="2025-09" db="UniProtKB">
        <authorList>
            <consortium name="Ensembl"/>
        </authorList>
    </citation>
    <scope>IDENTIFICATION</scope>
</reference>
<accession>A0A671ENF9</accession>
<dbReference type="Proteomes" id="UP000472240">
    <property type="component" value="Chromosome 13"/>
</dbReference>
<reference evidence="1 2" key="2">
    <citation type="journal article" date="2018" name="Annu Rev Anim Biosci">
        <title>Bat Biology, Genomes, and the Bat1K Project: To Generate Chromosome-Level Genomes for All Living Bat Species.</title>
        <authorList>
            <person name="Teeling E.C."/>
            <person name="Vernes S.C."/>
            <person name="Davalos L.M."/>
            <person name="Ray D.A."/>
            <person name="Gilbert M.T.P."/>
            <person name="Myers E."/>
        </authorList>
    </citation>
    <scope>NUCLEOTIDE SEQUENCE</scope>
</reference>
<dbReference type="InParanoid" id="A0A671ENF9"/>
<reference evidence="1" key="4">
    <citation type="submission" date="2025-08" db="UniProtKB">
        <authorList>
            <consortium name="Ensembl"/>
        </authorList>
    </citation>
    <scope>IDENTIFICATION</scope>
</reference>
<reference evidence="2" key="3">
    <citation type="submission" date="2018-12" db="EMBL/GenBank/DDBJ databases">
        <title>G10K-VGP greater horseshoe bat female genome, primary haplotype.</title>
        <authorList>
            <person name="Teeling E."/>
            <person name="Myers G."/>
            <person name="Vernes S."/>
            <person name="Pippel M."/>
            <person name="Winkler S."/>
            <person name="Fedrigo O."/>
            <person name="Rhie A."/>
            <person name="Koren S."/>
            <person name="Phillippy A."/>
            <person name="Lewin H."/>
            <person name="Damas J."/>
            <person name="Howe K."/>
            <person name="Mountcastle J."/>
            <person name="Jarvis E.D."/>
        </authorList>
    </citation>
    <scope>NUCLEOTIDE SEQUENCE [LARGE SCALE GENOMIC DNA]</scope>
</reference>
<dbReference type="AlphaFoldDB" id="A0A671ENF9"/>
<sequence length="73" mass="8313">MSGHQYVSRKQLAGFDKYKCSVADTNPFPLYIMELYSKSITCQLTVCQTSRTQCPTLNWLLASLFLVVTRSDN</sequence>